<comment type="subcellular location">
    <subcellularLocation>
        <location evidence="1">Cell membrane</location>
        <topology evidence="1">Multi-pass membrane protein</topology>
    </subcellularLocation>
</comment>
<gene>
    <name evidence="9" type="ORF">FB474_2543</name>
</gene>
<feature type="transmembrane region" description="Helical" evidence="7">
    <location>
        <begin position="108"/>
        <end position="125"/>
    </location>
</feature>
<dbReference type="Pfam" id="PF05977">
    <property type="entry name" value="MFS_3"/>
    <property type="match status" value="1"/>
</dbReference>
<dbReference type="Gene3D" id="1.20.1250.20">
    <property type="entry name" value="MFS general substrate transporter like domains"/>
    <property type="match status" value="1"/>
</dbReference>
<evidence type="ECO:0000256" key="7">
    <source>
        <dbReference type="SAM" id="Phobius"/>
    </source>
</evidence>
<evidence type="ECO:0000256" key="3">
    <source>
        <dbReference type="ARBA" id="ARBA00022475"/>
    </source>
</evidence>
<feature type="transmembrane region" description="Helical" evidence="7">
    <location>
        <begin position="378"/>
        <end position="397"/>
    </location>
</feature>
<feature type="transmembrane region" description="Helical" evidence="7">
    <location>
        <begin position="166"/>
        <end position="192"/>
    </location>
</feature>
<sequence>MSRALDVVAPPRMGRSFRWLLGSSWVSNIGDGIALAAGPLLVASQTRNAVLVALAALLQRLPWLVFGLWAGAIADRLDRRVVVMVADLLRAVVVGVLCLAIVTGRVSIALVLVTMFVYGVAEVFADTTSSTLLPMLVPKDDLGIGNARLQAGYLTMNQLVGPPVGAFLFAAGMAWPFVVQAVCVALGVLLVSRIATPRGAVRDTPATHVRRDIADGLRWIRGHAPVRTLALVILAFNVTWGAAWSVLVLYSLEHLHMGEVGFGLLTTAAALGGLVGTGGYGWLERRVPLAALMRACLLLEVLTHLALALTTTGWVAIVIMVVFGAYAFVWGTLSQAVRQRAVPQEFQGRVGSVYLVGLFLGLVVGQGLGGVIAERWGLTAPFWFAFAGSAVTLALVWRQLAHIAHADADSDAEADAGAVEA</sequence>
<evidence type="ECO:0000256" key="2">
    <source>
        <dbReference type="ARBA" id="ARBA00022448"/>
    </source>
</evidence>
<dbReference type="GO" id="GO:0005886">
    <property type="term" value="C:plasma membrane"/>
    <property type="evidence" value="ECO:0007669"/>
    <property type="project" value="UniProtKB-SubCell"/>
</dbReference>
<evidence type="ECO:0000256" key="1">
    <source>
        <dbReference type="ARBA" id="ARBA00004651"/>
    </source>
</evidence>
<feature type="transmembrane region" description="Helical" evidence="7">
    <location>
        <begin position="228"/>
        <end position="250"/>
    </location>
</feature>
<dbReference type="CDD" id="cd06173">
    <property type="entry name" value="MFS_MefA_like"/>
    <property type="match status" value="1"/>
</dbReference>
<dbReference type="SUPFAM" id="SSF103473">
    <property type="entry name" value="MFS general substrate transporter"/>
    <property type="match status" value="1"/>
</dbReference>
<evidence type="ECO:0000256" key="6">
    <source>
        <dbReference type="ARBA" id="ARBA00023136"/>
    </source>
</evidence>
<name>A0A542ZLG1_9MICO</name>
<proteinExistence type="predicted"/>
<keyword evidence="5 7" id="KW-1133">Transmembrane helix</keyword>
<keyword evidence="6 7" id="KW-0472">Membrane</keyword>
<dbReference type="InterPro" id="IPR020846">
    <property type="entry name" value="MFS_dom"/>
</dbReference>
<keyword evidence="2" id="KW-0813">Transport</keyword>
<dbReference type="PROSITE" id="PS50850">
    <property type="entry name" value="MFS"/>
    <property type="match status" value="1"/>
</dbReference>
<feature type="transmembrane region" description="Helical" evidence="7">
    <location>
        <begin position="353"/>
        <end position="372"/>
    </location>
</feature>
<evidence type="ECO:0000259" key="8">
    <source>
        <dbReference type="PROSITE" id="PS50850"/>
    </source>
</evidence>
<dbReference type="InterPro" id="IPR036259">
    <property type="entry name" value="MFS_trans_sf"/>
</dbReference>
<organism evidence="9 10">
    <name type="scientific">Oryzihumus leptocrescens</name>
    <dbReference type="NCBI Taxonomy" id="297536"/>
    <lineage>
        <taxon>Bacteria</taxon>
        <taxon>Bacillati</taxon>
        <taxon>Actinomycetota</taxon>
        <taxon>Actinomycetes</taxon>
        <taxon>Micrococcales</taxon>
        <taxon>Intrasporangiaceae</taxon>
        <taxon>Oryzihumus</taxon>
    </lineage>
</organism>
<evidence type="ECO:0000256" key="5">
    <source>
        <dbReference type="ARBA" id="ARBA00022989"/>
    </source>
</evidence>
<feature type="transmembrane region" description="Helical" evidence="7">
    <location>
        <begin position="81"/>
        <end position="101"/>
    </location>
</feature>
<evidence type="ECO:0000313" key="9">
    <source>
        <dbReference type="EMBL" id="TQL61138.1"/>
    </source>
</evidence>
<dbReference type="PANTHER" id="PTHR23513">
    <property type="entry name" value="INTEGRAL MEMBRANE EFFLUX PROTEIN-RELATED"/>
    <property type="match status" value="1"/>
</dbReference>
<keyword evidence="3" id="KW-1003">Cell membrane</keyword>
<reference evidence="9 10" key="1">
    <citation type="submission" date="2019-06" db="EMBL/GenBank/DDBJ databases">
        <title>Sequencing the genomes of 1000 actinobacteria strains.</title>
        <authorList>
            <person name="Klenk H.-P."/>
        </authorList>
    </citation>
    <scope>NUCLEOTIDE SEQUENCE [LARGE SCALE GENOMIC DNA]</scope>
    <source>
        <strain evidence="9 10">DSM 18082</strain>
    </source>
</reference>
<feature type="transmembrane region" description="Helical" evidence="7">
    <location>
        <begin position="262"/>
        <end position="282"/>
    </location>
</feature>
<dbReference type="GO" id="GO:0022857">
    <property type="term" value="F:transmembrane transporter activity"/>
    <property type="evidence" value="ECO:0007669"/>
    <property type="project" value="InterPro"/>
</dbReference>
<protein>
    <submittedName>
        <fullName evidence="9">Putative MFS family arabinose efflux permease</fullName>
    </submittedName>
</protein>
<dbReference type="AlphaFoldDB" id="A0A542ZLG1"/>
<evidence type="ECO:0000256" key="4">
    <source>
        <dbReference type="ARBA" id="ARBA00022692"/>
    </source>
</evidence>
<feature type="transmembrane region" description="Helical" evidence="7">
    <location>
        <begin position="313"/>
        <end position="333"/>
    </location>
</feature>
<comment type="caution">
    <text evidence="9">The sequence shown here is derived from an EMBL/GenBank/DDBJ whole genome shotgun (WGS) entry which is preliminary data.</text>
</comment>
<dbReference type="InterPro" id="IPR010290">
    <property type="entry name" value="TM_effector"/>
</dbReference>
<keyword evidence="4 7" id="KW-0812">Transmembrane</keyword>
<keyword evidence="10" id="KW-1185">Reference proteome</keyword>
<feature type="transmembrane region" description="Helical" evidence="7">
    <location>
        <begin position="49"/>
        <end position="69"/>
    </location>
</feature>
<evidence type="ECO:0000313" key="10">
    <source>
        <dbReference type="Proteomes" id="UP000319514"/>
    </source>
</evidence>
<dbReference type="EMBL" id="VFOQ01000001">
    <property type="protein sequence ID" value="TQL61138.1"/>
    <property type="molecule type" value="Genomic_DNA"/>
</dbReference>
<accession>A0A542ZLG1</accession>
<dbReference type="PANTHER" id="PTHR23513:SF6">
    <property type="entry name" value="MAJOR FACILITATOR SUPERFAMILY ASSOCIATED DOMAIN-CONTAINING PROTEIN"/>
    <property type="match status" value="1"/>
</dbReference>
<dbReference type="Proteomes" id="UP000319514">
    <property type="component" value="Unassembled WGS sequence"/>
</dbReference>
<feature type="domain" description="Major facilitator superfamily (MFS) profile" evidence="8">
    <location>
        <begin position="1"/>
        <end position="404"/>
    </location>
</feature>
<feature type="transmembrane region" description="Helical" evidence="7">
    <location>
        <begin position="289"/>
        <end position="307"/>
    </location>
</feature>
<feature type="transmembrane region" description="Helical" evidence="7">
    <location>
        <begin position="20"/>
        <end position="42"/>
    </location>
</feature>